<keyword evidence="7" id="KW-0501">Molybdenum cofactor biosynthesis</keyword>
<evidence type="ECO:0000313" key="11">
    <source>
        <dbReference type="Proteomes" id="UP000292373"/>
    </source>
</evidence>
<dbReference type="InterPro" id="IPR029044">
    <property type="entry name" value="Nucleotide-diphossugar_trans"/>
</dbReference>
<evidence type="ECO:0000256" key="4">
    <source>
        <dbReference type="ARBA" id="ARBA00022741"/>
    </source>
</evidence>
<dbReference type="PANTHER" id="PTHR19136:SF81">
    <property type="entry name" value="MOLYBDENUM COFACTOR GUANYLYLTRANSFERASE"/>
    <property type="match status" value="1"/>
</dbReference>
<protein>
    <submittedName>
        <fullName evidence="10">Molybdenum cofactor guanylyltransferase</fullName>
    </submittedName>
</protein>
<evidence type="ECO:0000256" key="7">
    <source>
        <dbReference type="ARBA" id="ARBA00023150"/>
    </source>
</evidence>
<evidence type="ECO:0000256" key="1">
    <source>
        <dbReference type="ARBA" id="ARBA00022490"/>
    </source>
</evidence>
<feature type="domain" description="MobA-like NTP transferase" evidence="8">
    <location>
        <begin position="4"/>
        <end position="153"/>
    </location>
</feature>
<evidence type="ECO:0000313" key="10">
    <source>
        <dbReference type="EMBL" id="TBT87351.1"/>
    </source>
</evidence>
<dbReference type="Gene3D" id="3.90.550.10">
    <property type="entry name" value="Spore Coat Polysaccharide Biosynthesis Protein SpsA, Chain A"/>
    <property type="match status" value="1"/>
</dbReference>
<dbReference type="EMBL" id="SDMQ01000002">
    <property type="protein sequence ID" value="TBT87351.1"/>
    <property type="molecule type" value="Genomic_DNA"/>
</dbReference>
<proteinExistence type="predicted"/>
<dbReference type="SUPFAM" id="SSF53448">
    <property type="entry name" value="Nucleotide-diphospho-sugar transferases"/>
    <property type="match status" value="1"/>
</dbReference>
<dbReference type="OrthoDB" id="4408226at2"/>
<keyword evidence="11" id="KW-1185">Reference proteome</keyword>
<comment type="caution">
    <text evidence="10">The sequence shown here is derived from an EMBL/GenBank/DDBJ whole genome shotgun (WGS) entry which is preliminary data.</text>
</comment>
<dbReference type="InterPro" id="IPR025877">
    <property type="entry name" value="MobA-like_NTP_Trfase"/>
</dbReference>
<dbReference type="GO" id="GO:0016779">
    <property type="term" value="F:nucleotidyltransferase activity"/>
    <property type="evidence" value="ECO:0007669"/>
    <property type="project" value="UniProtKB-KW"/>
</dbReference>
<evidence type="ECO:0000256" key="2">
    <source>
        <dbReference type="ARBA" id="ARBA00022679"/>
    </source>
</evidence>
<accession>A0A4Q9KGU3</accession>
<keyword evidence="1" id="KW-0963">Cytoplasm</keyword>
<evidence type="ECO:0000256" key="5">
    <source>
        <dbReference type="ARBA" id="ARBA00022842"/>
    </source>
</evidence>
<keyword evidence="4" id="KW-0547">Nucleotide-binding</keyword>
<evidence type="ECO:0000259" key="9">
    <source>
        <dbReference type="Pfam" id="PF20058"/>
    </source>
</evidence>
<dbReference type="CDD" id="cd02503">
    <property type="entry name" value="MobA"/>
    <property type="match status" value="1"/>
</dbReference>
<evidence type="ECO:0000256" key="3">
    <source>
        <dbReference type="ARBA" id="ARBA00022723"/>
    </source>
</evidence>
<keyword evidence="2 10" id="KW-0808">Transferase</keyword>
<dbReference type="GO" id="GO:0005525">
    <property type="term" value="F:GTP binding"/>
    <property type="evidence" value="ECO:0007669"/>
    <property type="project" value="UniProtKB-KW"/>
</dbReference>
<dbReference type="InterPro" id="IPR013482">
    <property type="entry name" value="Molybde_CF_guanTrfase"/>
</dbReference>
<keyword evidence="6" id="KW-0342">GTP-binding</keyword>
<dbReference type="AlphaFoldDB" id="A0A4Q9KGU3"/>
<sequence length="281" mass="28769">MYDAIIVAGGQGSRMGGVSKADLDIGGRRLLDIVLSAVTGAATTVVVGDVAVPDGVLLTREDPPGTGPAAGLLAGLDAVGAPAPWTLVLACDLPDAPAAVRRLTDALATAPEEADGLCLRDAGGELQHLAALYRTPALRSAFAAWGDPANRSVRGVMASLSLLPVDPGGASVEDLDTPEQLAHWIASHPAAPGSAEDDKRDWRTFVEDACARLGLDPAGIDEHAILRLARRVAHQGARPMAPVSGYILGLALGARPDADPAMVMAELQDAIATAPEPTLED</sequence>
<reference evidence="10 11" key="1">
    <citation type="submission" date="2019-01" db="EMBL/GenBank/DDBJ databases">
        <title>Lactibacter flavus gen. nov., sp. nov., a novel bacterium of the family Propionibacteriaceae isolated from raw milk and dairy products.</title>
        <authorList>
            <person name="Huptas C."/>
            <person name="Wenning M."/>
            <person name="Breitenwieser F."/>
            <person name="Doll E."/>
            <person name="Von Neubeck M."/>
            <person name="Busse H.-J."/>
            <person name="Scherer S."/>
        </authorList>
    </citation>
    <scope>NUCLEOTIDE SEQUENCE [LARGE SCALE GENOMIC DNA]</scope>
    <source>
        <strain evidence="10 11">KCTC 33808</strain>
    </source>
</reference>
<dbReference type="Pfam" id="PF20058">
    <property type="entry name" value="DUF6457"/>
    <property type="match status" value="1"/>
</dbReference>
<dbReference type="GO" id="GO:0046872">
    <property type="term" value="F:metal ion binding"/>
    <property type="evidence" value="ECO:0007669"/>
    <property type="project" value="UniProtKB-KW"/>
</dbReference>
<evidence type="ECO:0000256" key="6">
    <source>
        <dbReference type="ARBA" id="ARBA00023134"/>
    </source>
</evidence>
<feature type="domain" description="DUF6457" evidence="9">
    <location>
        <begin position="199"/>
        <end position="273"/>
    </location>
</feature>
<dbReference type="RefSeq" id="WP_131167137.1">
    <property type="nucleotide sequence ID" value="NZ_SDMQ01000002.1"/>
</dbReference>
<dbReference type="Pfam" id="PF12804">
    <property type="entry name" value="NTP_transf_3"/>
    <property type="match status" value="1"/>
</dbReference>
<dbReference type="InterPro" id="IPR045598">
    <property type="entry name" value="DUF6457"/>
</dbReference>
<evidence type="ECO:0000259" key="8">
    <source>
        <dbReference type="Pfam" id="PF12804"/>
    </source>
</evidence>
<keyword evidence="10" id="KW-0548">Nucleotidyltransferase</keyword>
<keyword evidence="5" id="KW-0460">Magnesium</keyword>
<gene>
    <name evidence="10" type="ORF">ET989_03315</name>
</gene>
<keyword evidence="3" id="KW-0479">Metal-binding</keyword>
<name>A0A4Q9KGU3_9ACTN</name>
<dbReference type="Proteomes" id="UP000292373">
    <property type="component" value="Unassembled WGS sequence"/>
</dbReference>
<organism evidence="10 11">
    <name type="scientific">Propioniciclava sinopodophylli</name>
    <dbReference type="NCBI Taxonomy" id="1837344"/>
    <lineage>
        <taxon>Bacteria</taxon>
        <taxon>Bacillati</taxon>
        <taxon>Actinomycetota</taxon>
        <taxon>Actinomycetes</taxon>
        <taxon>Propionibacteriales</taxon>
        <taxon>Propionibacteriaceae</taxon>
        <taxon>Propioniciclava</taxon>
    </lineage>
</organism>
<dbReference type="GO" id="GO:0006777">
    <property type="term" value="P:Mo-molybdopterin cofactor biosynthetic process"/>
    <property type="evidence" value="ECO:0007669"/>
    <property type="project" value="UniProtKB-KW"/>
</dbReference>
<dbReference type="PANTHER" id="PTHR19136">
    <property type="entry name" value="MOLYBDENUM COFACTOR GUANYLYLTRANSFERASE"/>
    <property type="match status" value="1"/>
</dbReference>